<protein>
    <submittedName>
        <fullName evidence="1">Uncharacterized protein</fullName>
    </submittedName>
</protein>
<feature type="non-terminal residue" evidence="1">
    <location>
        <position position="1"/>
    </location>
</feature>
<dbReference type="AlphaFoldDB" id="A0AAN8YTQ8"/>
<dbReference type="Proteomes" id="UP001370490">
    <property type="component" value="Unassembled WGS sequence"/>
</dbReference>
<evidence type="ECO:0000313" key="1">
    <source>
        <dbReference type="EMBL" id="KAK6914894.1"/>
    </source>
</evidence>
<accession>A0AAN8YTQ8</accession>
<sequence>ICIDYVTGGEGQNDGSAFSALRFLLSGNIFVMHPGAESYKQPPSNASDTPLLIAPVESITYLQRVSLLFVVQLQHKEMPHNPFQEASLHEETRATMHQHEPKAERDNAAHYDLALALKDMH</sequence>
<comment type="caution">
    <text evidence="1">The sequence shown here is derived from an EMBL/GenBank/DDBJ whole genome shotgun (WGS) entry which is preliminary data.</text>
</comment>
<proteinExistence type="predicted"/>
<organism evidence="1 2">
    <name type="scientific">Dillenia turbinata</name>
    <dbReference type="NCBI Taxonomy" id="194707"/>
    <lineage>
        <taxon>Eukaryota</taxon>
        <taxon>Viridiplantae</taxon>
        <taxon>Streptophyta</taxon>
        <taxon>Embryophyta</taxon>
        <taxon>Tracheophyta</taxon>
        <taxon>Spermatophyta</taxon>
        <taxon>Magnoliopsida</taxon>
        <taxon>eudicotyledons</taxon>
        <taxon>Gunneridae</taxon>
        <taxon>Pentapetalae</taxon>
        <taxon>Dilleniales</taxon>
        <taxon>Dilleniaceae</taxon>
        <taxon>Dillenia</taxon>
    </lineage>
</organism>
<reference evidence="1 2" key="1">
    <citation type="submission" date="2023-12" db="EMBL/GenBank/DDBJ databases">
        <title>A high-quality genome assembly for Dillenia turbinata (Dilleniales).</title>
        <authorList>
            <person name="Chanderbali A."/>
        </authorList>
    </citation>
    <scope>NUCLEOTIDE SEQUENCE [LARGE SCALE GENOMIC DNA]</scope>
    <source>
        <strain evidence="1">LSX21</strain>
        <tissue evidence="1">Leaf</tissue>
    </source>
</reference>
<gene>
    <name evidence="1" type="ORF">RJ641_020011</name>
</gene>
<keyword evidence="2" id="KW-1185">Reference proteome</keyword>
<name>A0AAN8YTQ8_9MAGN</name>
<evidence type="ECO:0000313" key="2">
    <source>
        <dbReference type="Proteomes" id="UP001370490"/>
    </source>
</evidence>
<dbReference type="EMBL" id="JBAMMX010000025">
    <property type="protein sequence ID" value="KAK6914894.1"/>
    <property type="molecule type" value="Genomic_DNA"/>
</dbReference>